<evidence type="ECO:0000256" key="4">
    <source>
        <dbReference type="ARBA" id="ARBA00022763"/>
    </source>
</evidence>
<dbReference type="GO" id="GO:0003910">
    <property type="term" value="F:DNA ligase (ATP) activity"/>
    <property type="evidence" value="ECO:0007669"/>
    <property type="project" value="InterPro"/>
</dbReference>
<organism evidence="8">
    <name type="scientific">marine sediment metagenome</name>
    <dbReference type="NCBI Taxonomy" id="412755"/>
    <lineage>
        <taxon>unclassified sequences</taxon>
        <taxon>metagenomes</taxon>
        <taxon>ecological metagenomes</taxon>
    </lineage>
</organism>
<dbReference type="GO" id="GO:0006281">
    <property type="term" value="P:DNA repair"/>
    <property type="evidence" value="ECO:0007669"/>
    <property type="project" value="UniProtKB-KW"/>
</dbReference>
<keyword evidence="2" id="KW-0436">Ligase</keyword>
<keyword evidence="5" id="KW-0234">DNA repair</keyword>
<dbReference type="PANTHER" id="PTHR47810">
    <property type="entry name" value="DNA LIGASE"/>
    <property type="match status" value="1"/>
</dbReference>
<dbReference type="InterPro" id="IPR029319">
    <property type="entry name" value="DNA_ligase_OB"/>
</dbReference>
<name>A0A0F9M1S3_9ZZZZ</name>
<gene>
    <name evidence="8" type="ORF">LCGC14_1129060</name>
</gene>
<sequence length="322" mass="36993">MDAHELMKLNEYAERQNQKQKKQITKPMLAASLKDITQLDYSKGYLATQKLDGIRALMIDGKLVSRTFKPIRNNHIREMLEDVLPDGADGEIVCPGAFQATSSGVMSANGEPEFIYYMFDYVKDDITKEYWRRTQDMVQWLINQGPTRTPGLSKLKLLVPTLIKNYDHLKTYETECIDKGFEGVILRTPDSPYKCGRSTAKQEWLLKLKRFADDEAVVIGFTEKMHNDNEATKDKFGHTVRSSHKENKRPAGTLGSLIVRDIKTEIEFEIGTGFDDELRQKIWDARPEWDGLCVKYKHFAISGVKEKPRFPSFIGVRDVEDM</sequence>
<dbReference type="InterPro" id="IPR016059">
    <property type="entry name" value="DNA_ligase_ATP-dep_CS"/>
</dbReference>
<dbReference type="EMBL" id="LAZR01005276">
    <property type="protein sequence ID" value="KKN01315.1"/>
    <property type="molecule type" value="Genomic_DNA"/>
</dbReference>
<dbReference type="InterPro" id="IPR050326">
    <property type="entry name" value="NAD_dep_DNA_ligaseB"/>
</dbReference>
<dbReference type="Gene3D" id="3.30.470.30">
    <property type="entry name" value="DNA ligase/mRNA capping enzyme"/>
    <property type="match status" value="1"/>
</dbReference>
<feature type="domain" description="DNA ligase OB-like" evidence="7">
    <location>
        <begin position="249"/>
        <end position="317"/>
    </location>
</feature>
<comment type="caution">
    <text evidence="8">The sequence shown here is derived from an EMBL/GenBank/DDBJ whole genome shotgun (WGS) entry which is preliminary data.</text>
</comment>
<dbReference type="PROSITE" id="PS00333">
    <property type="entry name" value="DNA_LIGASE_A2"/>
    <property type="match status" value="1"/>
</dbReference>
<keyword evidence="4" id="KW-0227">DNA damage</keyword>
<dbReference type="GO" id="GO:0005524">
    <property type="term" value="F:ATP binding"/>
    <property type="evidence" value="ECO:0007669"/>
    <property type="project" value="InterPro"/>
</dbReference>
<dbReference type="GO" id="GO:0006310">
    <property type="term" value="P:DNA recombination"/>
    <property type="evidence" value="ECO:0007669"/>
    <property type="project" value="InterPro"/>
</dbReference>
<dbReference type="Gene3D" id="2.40.50.140">
    <property type="entry name" value="Nucleic acid-binding proteins"/>
    <property type="match status" value="1"/>
</dbReference>
<dbReference type="SUPFAM" id="SSF50249">
    <property type="entry name" value="Nucleic acid-binding proteins"/>
    <property type="match status" value="1"/>
</dbReference>
<dbReference type="Pfam" id="PF01068">
    <property type="entry name" value="DNA_ligase_A_M"/>
    <property type="match status" value="1"/>
</dbReference>
<proteinExistence type="predicted"/>
<dbReference type="GO" id="GO:0006260">
    <property type="term" value="P:DNA replication"/>
    <property type="evidence" value="ECO:0007669"/>
    <property type="project" value="UniProtKB-KW"/>
</dbReference>
<accession>A0A0F9M1S3</accession>
<evidence type="ECO:0000256" key="3">
    <source>
        <dbReference type="ARBA" id="ARBA00022705"/>
    </source>
</evidence>
<comment type="cofactor">
    <cofactor evidence="1">
        <name>a divalent metal cation</name>
        <dbReference type="ChEBI" id="CHEBI:60240"/>
    </cofactor>
</comment>
<evidence type="ECO:0000256" key="2">
    <source>
        <dbReference type="ARBA" id="ARBA00022598"/>
    </source>
</evidence>
<evidence type="ECO:0000259" key="7">
    <source>
        <dbReference type="Pfam" id="PF14743"/>
    </source>
</evidence>
<evidence type="ECO:0000256" key="1">
    <source>
        <dbReference type="ARBA" id="ARBA00001968"/>
    </source>
</evidence>
<dbReference type="InterPro" id="IPR012310">
    <property type="entry name" value="DNA_ligase_ATP-dep_cent"/>
</dbReference>
<dbReference type="AlphaFoldDB" id="A0A0F9M1S3"/>
<evidence type="ECO:0008006" key="9">
    <source>
        <dbReference type="Google" id="ProtNLM"/>
    </source>
</evidence>
<evidence type="ECO:0000259" key="6">
    <source>
        <dbReference type="Pfam" id="PF01068"/>
    </source>
</evidence>
<reference evidence="8" key="1">
    <citation type="journal article" date="2015" name="Nature">
        <title>Complex archaea that bridge the gap between prokaryotes and eukaryotes.</title>
        <authorList>
            <person name="Spang A."/>
            <person name="Saw J.H."/>
            <person name="Jorgensen S.L."/>
            <person name="Zaremba-Niedzwiedzka K."/>
            <person name="Martijn J."/>
            <person name="Lind A.E."/>
            <person name="van Eijk R."/>
            <person name="Schleper C."/>
            <person name="Guy L."/>
            <person name="Ettema T.J."/>
        </authorList>
    </citation>
    <scope>NUCLEOTIDE SEQUENCE</scope>
</reference>
<keyword evidence="3" id="KW-0235">DNA replication</keyword>
<feature type="domain" description="ATP-dependent DNA ligase family profile" evidence="6">
    <location>
        <begin position="27"/>
        <end position="209"/>
    </location>
</feature>
<protein>
    <recommendedName>
        <fullName evidence="9">ATP-dependent DNA ligase family profile domain-containing protein</fullName>
    </recommendedName>
</protein>
<dbReference type="PANTHER" id="PTHR47810:SF1">
    <property type="entry name" value="DNA LIGASE B"/>
    <property type="match status" value="1"/>
</dbReference>
<dbReference type="InterPro" id="IPR012340">
    <property type="entry name" value="NA-bd_OB-fold"/>
</dbReference>
<evidence type="ECO:0000313" key="8">
    <source>
        <dbReference type="EMBL" id="KKN01315.1"/>
    </source>
</evidence>
<dbReference type="Gene3D" id="3.30.1490.70">
    <property type="match status" value="1"/>
</dbReference>
<dbReference type="CDD" id="cd08041">
    <property type="entry name" value="OBF_kDNA_ligase_like"/>
    <property type="match status" value="1"/>
</dbReference>
<dbReference type="Pfam" id="PF14743">
    <property type="entry name" value="DNA_ligase_OB_2"/>
    <property type="match status" value="1"/>
</dbReference>
<evidence type="ECO:0000256" key="5">
    <source>
        <dbReference type="ARBA" id="ARBA00023204"/>
    </source>
</evidence>
<dbReference type="SUPFAM" id="SSF56091">
    <property type="entry name" value="DNA ligase/mRNA capping enzyme, catalytic domain"/>
    <property type="match status" value="1"/>
</dbReference>